<name>A0A073JY92_9BACI</name>
<comment type="caution">
    <text evidence="5">The sequence shown here is derived from an EMBL/GenBank/DDBJ whole genome shotgun (WGS) entry which is preliminary data.</text>
</comment>
<keyword evidence="2 3" id="KW-0238">DNA-binding</keyword>
<evidence type="ECO:0000313" key="5">
    <source>
        <dbReference type="EMBL" id="KEK19255.1"/>
    </source>
</evidence>
<accession>A0A073JY92</accession>
<dbReference type="SUPFAM" id="SSF46689">
    <property type="entry name" value="Homeodomain-like"/>
    <property type="match status" value="1"/>
</dbReference>
<evidence type="ECO:0000256" key="2">
    <source>
        <dbReference type="ARBA" id="ARBA00023125"/>
    </source>
</evidence>
<dbReference type="EMBL" id="JOTN01000008">
    <property type="protein sequence ID" value="KEK19255.1"/>
    <property type="molecule type" value="Genomic_DNA"/>
</dbReference>
<evidence type="ECO:0000256" key="1">
    <source>
        <dbReference type="ARBA" id="ARBA00022491"/>
    </source>
</evidence>
<feature type="DNA-binding region" description="H-T-H motif" evidence="3">
    <location>
        <begin position="34"/>
        <end position="53"/>
    </location>
</feature>
<feature type="domain" description="HTH tetR-type" evidence="4">
    <location>
        <begin position="11"/>
        <end position="71"/>
    </location>
</feature>
<dbReference type="InterPro" id="IPR009057">
    <property type="entry name" value="Homeodomain-like_sf"/>
</dbReference>
<dbReference type="Gene3D" id="1.10.357.10">
    <property type="entry name" value="Tetracycline Repressor, domain 2"/>
    <property type="match status" value="1"/>
</dbReference>
<dbReference type="STRING" id="574376.BAMA_23020"/>
<sequence length="196" mass="22521">MKDDLRIQKGLETKDRIRAAAISILAREGMSGLSAKKIADEAGISKSTIFHHFHSVDDILVDLFEVITSEATQSLSSFNCESLEEFFRALGKLTIELAEKNRETFIALFHYFNYALIHPDYKHRIHNLKQQLIKVYSNCMQAIEPTKPAVLINIAESIVITLDAFGMHYSLDGDKEKFLNQWKIQSDMYCRYLRSE</sequence>
<reference evidence="5 6" key="1">
    <citation type="submission" date="2014-06" db="EMBL/GenBank/DDBJ databases">
        <title>Draft genome sequence of Bacillus manliponensis JCM 15802 (MCCC 1A00708).</title>
        <authorList>
            <person name="Lai Q."/>
            <person name="Liu Y."/>
            <person name="Shao Z."/>
        </authorList>
    </citation>
    <scope>NUCLEOTIDE SEQUENCE [LARGE SCALE GENOMIC DNA]</scope>
    <source>
        <strain evidence="5 6">JCM 15802</strain>
    </source>
</reference>
<dbReference type="InterPro" id="IPR001647">
    <property type="entry name" value="HTH_TetR"/>
</dbReference>
<dbReference type="InterPro" id="IPR050624">
    <property type="entry name" value="HTH-type_Tx_Regulator"/>
</dbReference>
<proteinExistence type="predicted"/>
<keyword evidence="1" id="KW-0678">Repressor</keyword>
<organism evidence="5 6">
    <name type="scientific">Bacillus manliponensis</name>
    <dbReference type="NCBI Taxonomy" id="574376"/>
    <lineage>
        <taxon>Bacteria</taxon>
        <taxon>Bacillati</taxon>
        <taxon>Bacillota</taxon>
        <taxon>Bacilli</taxon>
        <taxon>Bacillales</taxon>
        <taxon>Bacillaceae</taxon>
        <taxon>Bacillus</taxon>
        <taxon>Bacillus cereus group</taxon>
    </lineage>
</organism>
<dbReference type="GO" id="GO:0003677">
    <property type="term" value="F:DNA binding"/>
    <property type="evidence" value="ECO:0007669"/>
    <property type="project" value="UniProtKB-UniRule"/>
</dbReference>
<dbReference type="Proteomes" id="UP000027822">
    <property type="component" value="Unassembled WGS sequence"/>
</dbReference>
<evidence type="ECO:0000259" key="4">
    <source>
        <dbReference type="PROSITE" id="PS50977"/>
    </source>
</evidence>
<dbReference type="PANTHER" id="PTHR43479">
    <property type="entry name" value="ACREF/ENVCD OPERON REPRESSOR-RELATED"/>
    <property type="match status" value="1"/>
</dbReference>
<gene>
    <name evidence="5" type="ORF">BAMA_23020</name>
</gene>
<dbReference type="Pfam" id="PF00440">
    <property type="entry name" value="TetR_N"/>
    <property type="match status" value="1"/>
</dbReference>
<dbReference type="eggNOG" id="COG1309">
    <property type="taxonomic scope" value="Bacteria"/>
</dbReference>
<evidence type="ECO:0000313" key="6">
    <source>
        <dbReference type="Proteomes" id="UP000027822"/>
    </source>
</evidence>
<dbReference type="AlphaFoldDB" id="A0A073JY92"/>
<protein>
    <recommendedName>
        <fullName evidence="4">HTH tetR-type domain-containing protein</fullName>
    </recommendedName>
</protein>
<dbReference type="PRINTS" id="PR00455">
    <property type="entry name" value="HTHTETR"/>
</dbReference>
<evidence type="ECO:0000256" key="3">
    <source>
        <dbReference type="PROSITE-ProRule" id="PRU00335"/>
    </source>
</evidence>
<dbReference type="PROSITE" id="PS50977">
    <property type="entry name" value="HTH_TETR_2"/>
    <property type="match status" value="1"/>
</dbReference>
<keyword evidence="6" id="KW-1185">Reference proteome</keyword>
<dbReference type="PANTHER" id="PTHR43479:SF11">
    <property type="entry name" value="ACREF_ENVCD OPERON REPRESSOR-RELATED"/>
    <property type="match status" value="1"/>
</dbReference>